<reference evidence="2" key="1">
    <citation type="submission" date="2013-06" db="EMBL/GenBank/DDBJ databases">
        <title>Complete Genome Sequence of Hyperthermophilic Palaeococcus pacificus DY20341T, Isolated from a Deep-Sea Hydrothermal Sediments.</title>
        <authorList>
            <person name="Zeng X."/>
            <person name="Shao Z."/>
        </authorList>
    </citation>
    <scope>NUCLEOTIDE SEQUENCE [LARGE SCALE GENOMIC DNA]</scope>
    <source>
        <strain evidence="2">DY20341</strain>
    </source>
</reference>
<sequence length="266" mass="31679">MMFDTFSKFLAYWDGSEESWLAYINEYPELFEKIKQDYGRYGEDWHKYLVIPRKRALDELKLAHDRLSEVIPKVEEKINGLFPFLDEYHIVIYVGLGNGAGWVTEFKGKPAILFGLENIAELNWFDMVGGLAAHEFGHLVHWLLRGENIENIEEEQVFWLYTEGFAQRIEDWVIGRPWHLEEEGWFEWCEGNEALIKAEFLKYLQEKKPLNRFFGSWFEIFGKKFLGYYLGYKFIIQLERERTLEGIAKMDKEEIRAKILEFLSEG</sequence>
<evidence type="ECO:0000313" key="1">
    <source>
        <dbReference type="EMBL" id="AIF69481.1"/>
    </source>
</evidence>
<dbReference type="OrthoDB" id="103533at2157"/>
<dbReference type="GeneID" id="24842199"/>
<dbReference type="STRING" id="1343739.PAP_05380"/>
<evidence type="ECO:0000313" key="2">
    <source>
        <dbReference type="Proteomes" id="UP000027981"/>
    </source>
</evidence>
<accession>A0A075LTN6</accession>
<organism evidence="1 2">
    <name type="scientific">Palaeococcus pacificus DY20341</name>
    <dbReference type="NCBI Taxonomy" id="1343739"/>
    <lineage>
        <taxon>Archaea</taxon>
        <taxon>Methanobacteriati</taxon>
        <taxon>Methanobacteriota</taxon>
        <taxon>Thermococci</taxon>
        <taxon>Thermococcales</taxon>
        <taxon>Thermococcaceae</taxon>
        <taxon>Palaeococcus</taxon>
    </lineage>
</organism>
<dbReference type="eggNOG" id="arCOG10088">
    <property type="taxonomic scope" value="Archaea"/>
</dbReference>
<dbReference type="HOGENOM" id="CLU_091965_0_0_2"/>
<name>A0A075LTN6_9EURY</name>
<protein>
    <recommendedName>
        <fullName evidence="3">DUF2268 domain-containing protein</fullName>
    </recommendedName>
</protein>
<dbReference type="RefSeq" id="WP_048165036.1">
    <property type="nucleotide sequence ID" value="NZ_CP006019.1"/>
</dbReference>
<dbReference type="KEGG" id="ppac:PAP_05380"/>
<evidence type="ECO:0008006" key="3">
    <source>
        <dbReference type="Google" id="ProtNLM"/>
    </source>
</evidence>
<reference evidence="1 2" key="2">
    <citation type="journal article" date="2015" name="Genome Announc.">
        <title>Complete Genome Sequence of Hyperthermophilic Piezophilic Archaeon Palaeococcus pacificus DY20341T, Isolated from Deep-Sea Hydrothermal Sediments.</title>
        <authorList>
            <person name="Zeng X."/>
            <person name="Jebbar M."/>
            <person name="Shao Z."/>
        </authorList>
    </citation>
    <scope>NUCLEOTIDE SEQUENCE [LARGE SCALE GENOMIC DNA]</scope>
    <source>
        <strain evidence="1 2">DY20341</strain>
    </source>
</reference>
<keyword evidence="2" id="KW-1185">Reference proteome</keyword>
<dbReference type="EMBL" id="CP006019">
    <property type="protein sequence ID" value="AIF69481.1"/>
    <property type="molecule type" value="Genomic_DNA"/>
</dbReference>
<proteinExistence type="predicted"/>
<dbReference type="Proteomes" id="UP000027981">
    <property type="component" value="Chromosome"/>
</dbReference>
<gene>
    <name evidence="1" type="ORF">PAP_05380</name>
</gene>
<dbReference type="AlphaFoldDB" id="A0A075LTN6"/>